<organism evidence="4 5">
    <name type="scientific">Phasianus colchicus</name>
    <name type="common">Common pheasant</name>
    <dbReference type="NCBI Taxonomy" id="9054"/>
    <lineage>
        <taxon>Eukaryota</taxon>
        <taxon>Metazoa</taxon>
        <taxon>Chordata</taxon>
        <taxon>Craniata</taxon>
        <taxon>Vertebrata</taxon>
        <taxon>Euteleostomi</taxon>
        <taxon>Archelosauria</taxon>
        <taxon>Archosauria</taxon>
        <taxon>Dinosauria</taxon>
        <taxon>Saurischia</taxon>
        <taxon>Theropoda</taxon>
        <taxon>Coelurosauria</taxon>
        <taxon>Aves</taxon>
        <taxon>Neognathae</taxon>
        <taxon>Galloanserae</taxon>
        <taxon>Galliformes</taxon>
        <taxon>Phasianidae</taxon>
        <taxon>Phasianinae</taxon>
        <taxon>Phasianus</taxon>
    </lineage>
</organism>
<dbReference type="Ensembl" id="ENSPCLT00000015592.1">
    <property type="protein sequence ID" value="ENSPCLP00000011647.1"/>
    <property type="gene ID" value="ENSPCLG00000009606.1"/>
</dbReference>
<dbReference type="GO" id="GO:0016881">
    <property type="term" value="F:acid-amino acid ligase activity"/>
    <property type="evidence" value="ECO:0007669"/>
    <property type="project" value="TreeGrafter"/>
</dbReference>
<dbReference type="PANTHER" id="PTHR31901:SF9">
    <property type="entry name" value="GH3 DOMAIN-CONTAINING PROTEIN"/>
    <property type="match status" value="1"/>
</dbReference>
<evidence type="ECO:0000313" key="4">
    <source>
        <dbReference type="Ensembl" id="ENSPCLP00000011647.1"/>
    </source>
</evidence>
<accession>A0A669PSC9</accession>
<dbReference type="InterPro" id="IPR004993">
    <property type="entry name" value="GH3"/>
</dbReference>
<reference evidence="4" key="1">
    <citation type="submission" date="2025-08" db="UniProtKB">
        <authorList>
            <consortium name="Ensembl"/>
        </authorList>
    </citation>
    <scope>IDENTIFICATION</scope>
</reference>
<dbReference type="GO" id="GO:0005737">
    <property type="term" value="C:cytoplasm"/>
    <property type="evidence" value="ECO:0007669"/>
    <property type="project" value="TreeGrafter"/>
</dbReference>
<dbReference type="Pfam" id="PF23572">
    <property type="entry name" value="GH3_C"/>
    <property type="match status" value="1"/>
</dbReference>
<dbReference type="Proteomes" id="UP000472261">
    <property type="component" value="Unplaced"/>
</dbReference>
<dbReference type="InterPro" id="IPR055378">
    <property type="entry name" value="GH3_C"/>
</dbReference>
<sequence>GRAHCPSFLPEPEQPAAIGGGPGRGGSGSAAVRVRGWRRPRCRGRCCPRSPGRCWPRSSRCWWPCSWCCPPPRRCGTACSAPRCCGPRGGSGAAWSCRASTCSTGRSGGCGGCCPPARPRVSGAGRGERAAGAAGRPSEHRRPPAGSDAFRERHPLSTCCSDGERAEPLPPLSLWAVLRSCWRAEPPLQGVLLYLHALHRAFPQALTLRGTALLGWAPTAPRTPGFCPLPTLYCTPPEAAALPLRSAALRVQLLFALQTRALRVLEARLPNELHDALVALRDGWAELAQDLALGTLSPQPGLPEEMRGRLQALLVPDSTRAAELRAECERGFEGIVRRLWPQLQVVVVGTVRGGERLYCDALSRAACEGLPLYCPWYRVAGALLGVNLWPKEPMPRFVLCPEWAFCEFLPCPAEEEEKQCTVLLGELWEGSEYTLILTARPGEYRCRAGEVLQVAGFHKQCPVVEPVRRESQALSVRGENIPEEQFCRSLCRAVGMWPGARLMDYICVESTLLGASSGAGAPHYEVFVELRGLRDLLEGQRHKLDHCLQEDFPIYKSFRFKGSIGPLRLHLVGAGAFARLREAMGCPVPMPRVLREERLLAVIQGTVIS</sequence>
<evidence type="ECO:0000256" key="1">
    <source>
        <dbReference type="SAM" id="MobiDB-lite"/>
    </source>
</evidence>
<feature type="region of interest" description="Disordered" evidence="1">
    <location>
        <begin position="1"/>
        <end position="31"/>
    </location>
</feature>
<name>A0A669PSC9_PHACC</name>
<evidence type="ECO:0000259" key="2">
    <source>
        <dbReference type="Pfam" id="PF23571"/>
    </source>
</evidence>
<protein>
    <submittedName>
        <fullName evidence="4">GH3 domain containing</fullName>
    </submittedName>
</protein>
<reference evidence="4" key="2">
    <citation type="submission" date="2025-09" db="UniProtKB">
        <authorList>
            <consortium name="Ensembl"/>
        </authorList>
    </citation>
    <scope>IDENTIFICATION</scope>
</reference>
<dbReference type="PANTHER" id="PTHR31901">
    <property type="entry name" value="GH3 DOMAIN-CONTAINING PROTEIN"/>
    <property type="match status" value="1"/>
</dbReference>
<feature type="domain" description="GH3 C-terminal" evidence="3">
    <location>
        <begin position="495"/>
        <end position="583"/>
    </location>
</feature>
<evidence type="ECO:0000259" key="3">
    <source>
        <dbReference type="Pfam" id="PF23572"/>
    </source>
</evidence>
<dbReference type="AlphaFoldDB" id="A0A669PSC9"/>
<evidence type="ECO:0000313" key="5">
    <source>
        <dbReference type="Proteomes" id="UP000472261"/>
    </source>
</evidence>
<keyword evidence="5" id="KW-1185">Reference proteome</keyword>
<feature type="region of interest" description="Disordered" evidence="1">
    <location>
        <begin position="121"/>
        <end position="150"/>
    </location>
</feature>
<proteinExistence type="predicted"/>
<dbReference type="InterPro" id="IPR055377">
    <property type="entry name" value="GH3_M"/>
</dbReference>
<dbReference type="Pfam" id="PF03321">
    <property type="entry name" value="GH3"/>
    <property type="match status" value="1"/>
</dbReference>
<feature type="domain" description="GH3 middle" evidence="2">
    <location>
        <begin position="397"/>
        <end position="469"/>
    </location>
</feature>
<dbReference type="Pfam" id="PF23571">
    <property type="entry name" value="GH3_M"/>
    <property type="match status" value="1"/>
</dbReference>
<dbReference type="OMA" id="HKLDHCL"/>
<feature type="compositionally biased region" description="Gly residues" evidence="1">
    <location>
        <begin position="18"/>
        <end position="28"/>
    </location>
</feature>